<reference evidence="1 2" key="1">
    <citation type="journal article" date="2012" name="J. Bacteriol.">
        <title>Complete Genome Sequence of Paenibacillus mucilaginosus 3016, a Bacterium Functional as Microbial Fertilizer.</title>
        <authorList>
            <person name="Ma M."/>
            <person name="Wang Z."/>
            <person name="Li L."/>
            <person name="Jiang X."/>
            <person name="Guan D."/>
            <person name="Cao F."/>
            <person name="Chen H."/>
            <person name="Wang X."/>
            <person name="Shen D."/>
            <person name="Du B."/>
            <person name="Li J."/>
        </authorList>
    </citation>
    <scope>NUCLEOTIDE SEQUENCE [LARGE SCALE GENOMIC DNA]</scope>
    <source>
        <strain evidence="1 2">3016</strain>
    </source>
</reference>
<protein>
    <recommendedName>
        <fullName evidence="3">Transposase IS116/IS110/IS902 family protein</fullName>
    </recommendedName>
</protein>
<dbReference type="STRING" id="1116391.PM3016_1214"/>
<dbReference type="HOGENOM" id="CLU_036902_12_1_9"/>
<keyword evidence="2" id="KW-1185">Reference proteome</keyword>
<proteinExistence type="predicted"/>
<organism evidence="1 2">
    <name type="scientific">Paenibacillus mucilaginosus 3016</name>
    <dbReference type="NCBI Taxonomy" id="1116391"/>
    <lineage>
        <taxon>Bacteria</taxon>
        <taxon>Bacillati</taxon>
        <taxon>Bacillota</taxon>
        <taxon>Bacilli</taxon>
        <taxon>Bacillales</taxon>
        <taxon>Paenibacillaceae</taxon>
        <taxon>Paenibacillus</taxon>
    </lineage>
</organism>
<evidence type="ECO:0000313" key="2">
    <source>
        <dbReference type="Proteomes" id="UP000007523"/>
    </source>
</evidence>
<evidence type="ECO:0000313" key="1">
    <source>
        <dbReference type="EMBL" id="AFC28144.1"/>
    </source>
</evidence>
<gene>
    <name evidence="1" type="ORF">PM3016_1214</name>
</gene>
<sequence length="77" mass="8974">MLFRVMMPLVAKKQAFKALHEYYTKRQSNPLKKMQSLIALCSKLIRILFGMLKKGHAFNEEKMMQDIPRFAEVTLAA</sequence>
<dbReference type="EMBL" id="CP003235">
    <property type="protein sequence ID" value="AFC28144.1"/>
    <property type="molecule type" value="Genomic_DNA"/>
</dbReference>
<accession>H6NEK1</accession>
<dbReference type="AlphaFoldDB" id="H6NEK1"/>
<evidence type="ECO:0008006" key="3">
    <source>
        <dbReference type="Google" id="ProtNLM"/>
    </source>
</evidence>
<dbReference type="Proteomes" id="UP000007523">
    <property type="component" value="Chromosome"/>
</dbReference>
<name>H6NEK1_9BACL</name>
<dbReference type="KEGG" id="pmq:PM3016_1214"/>